<dbReference type="Proteomes" id="UP000286997">
    <property type="component" value="Unassembled WGS sequence"/>
</dbReference>
<organism evidence="1 2">
    <name type="scientific">Methylobacterium oryzihabitans</name>
    <dbReference type="NCBI Taxonomy" id="2499852"/>
    <lineage>
        <taxon>Bacteria</taxon>
        <taxon>Pseudomonadati</taxon>
        <taxon>Pseudomonadota</taxon>
        <taxon>Alphaproteobacteria</taxon>
        <taxon>Hyphomicrobiales</taxon>
        <taxon>Methylobacteriaceae</taxon>
        <taxon>Methylobacterium</taxon>
    </lineage>
</organism>
<dbReference type="EMBL" id="SACP01000008">
    <property type="protein sequence ID" value="RVU18795.1"/>
    <property type="molecule type" value="Genomic_DNA"/>
</dbReference>
<sequence length="104" mass="11181">MPQIWLTYDEMADHFGCSATEARSGAISQGWRRRRCGDGATRVKLLPDMALDYMRAQVVKHSAGMVRDLQARASSFERGPAAAPLALPAATAEAALPPPQSKVA</sequence>
<comment type="caution">
    <text evidence="1">The sequence shown here is derived from an EMBL/GenBank/DDBJ whole genome shotgun (WGS) entry which is preliminary data.</text>
</comment>
<dbReference type="OrthoDB" id="8245423at2"/>
<reference evidence="1 2" key="1">
    <citation type="submission" date="2019-01" db="EMBL/GenBank/DDBJ databases">
        <authorList>
            <person name="Chen W.-M."/>
        </authorList>
    </citation>
    <scope>NUCLEOTIDE SEQUENCE [LARGE SCALE GENOMIC DNA]</scope>
    <source>
        <strain evidence="1 2">TER-1</strain>
    </source>
</reference>
<dbReference type="AlphaFoldDB" id="A0A437P969"/>
<dbReference type="RefSeq" id="WP_127728738.1">
    <property type="nucleotide sequence ID" value="NZ_SACP01000008.1"/>
</dbReference>
<evidence type="ECO:0000313" key="1">
    <source>
        <dbReference type="EMBL" id="RVU18795.1"/>
    </source>
</evidence>
<accession>A0A437P969</accession>
<protein>
    <submittedName>
        <fullName evidence="1">Uncharacterized protein</fullName>
    </submittedName>
</protein>
<evidence type="ECO:0000313" key="2">
    <source>
        <dbReference type="Proteomes" id="UP000286997"/>
    </source>
</evidence>
<keyword evidence="2" id="KW-1185">Reference proteome</keyword>
<gene>
    <name evidence="1" type="ORF">EOE48_10455</name>
</gene>
<proteinExistence type="predicted"/>
<name>A0A437P969_9HYPH</name>